<proteinExistence type="predicted"/>
<keyword evidence="1" id="KW-0472">Membrane</keyword>
<sequence length="207" mass="22476">MRKEVPIAIGFIVGILILFEYFLKGLWPGVAPAAQTVQNWGTIISAFAMGLAAANLVVIHSRRIKQRHPDAWMSFLLFAGMVLMVISGLSGKGGERLYKFLFDGLYLPLGTAMFSIMVFFIASAARRAFRARNIDGVLLLVSGLIVMMGNAPVGKLISPYFPVLTDWLMKYPNVAGNRAIIIGAALGMVATGFRVIAGIDRSYFGGE</sequence>
<gene>
    <name evidence="2" type="ORF">IMF26_02775</name>
</gene>
<feature type="transmembrane region" description="Helical" evidence="1">
    <location>
        <begin position="71"/>
        <end position="90"/>
    </location>
</feature>
<keyword evidence="1" id="KW-1133">Transmembrane helix</keyword>
<dbReference type="KEGG" id="fcz:IMF26_02775"/>
<feature type="transmembrane region" description="Helical" evidence="1">
    <location>
        <begin position="178"/>
        <end position="197"/>
    </location>
</feature>
<keyword evidence="1" id="KW-0812">Transmembrane</keyword>
<evidence type="ECO:0000313" key="2">
    <source>
        <dbReference type="EMBL" id="QUL99009.1"/>
    </source>
</evidence>
<name>A0AAT9LD41_9FIRM</name>
<protein>
    <submittedName>
        <fullName evidence="2">Uncharacterized protein</fullName>
    </submittedName>
</protein>
<dbReference type="AlphaFoldDB" id="A0AAT9LD41"/>
<feature type="transmembrane region" description="Helical" evidence="1">
    <location>
        <begin position="39"/>
        <end position="59"/>
    </location>
</feature>
<feature type="transmembrane region" description="Helical" evidence="1">
    <location>
        <begin position="137"/>
        <end position="158"/>
    </location>
</feature>
<reference evidence="2" key="1">
    <citation type="submission" date="2020-10" db="EMBL/GenBank/DDBJ databases">
        <authorList>
            <person name="Kadnikov V."/>
            <person name="Beletsky A.V."/>
            <person name="Mardanov A.V."/>
            <person name="Karnachuk O.V."/>
            <person name="Ravin N.V."/>
        </authorList>
    </citation>
    <scope>NUCLEOTIDE SEQUENCE</scope>
    <source>
        <strain evidence="2">Bu02</strain>
    </source>
</reference>
<reference evidence="2" key="2">
    <citation type="journal article" date="2023" name="Biology">
        <title>Prokaryotic Life Associated with Coal-Fire Gas Vents Revealed by Metagenomics.</title>
        <authorList>
            <person name="Kadnikov V.V."/>
            <person name="Mardanov A.V."/>
            <person name="Beletsky A.V."/>
            <person name="Karnachuk O.V."/>
            <person name="Ravin N.V."/>
        </authorList>
    </citation>
    <scope>NUCLEOTIDE SEQUENCE</scope>
    <source>
        <strain evidence="2">Bu02</strain>
    </source>
</reference>
<evidence type="ECO:0000256" key="1">
    <source>
        <dbReference type="SAM" id="Phobius"/>
    </source>
</evidence>
<feature type="transmembrane region" description="Helical" evidence="1">
    <location>
        <begin position="7"/>
        <end position="27"/>
    </location>
</feature>
<dbReference type="EMBL" id="CP062796">
    <property type="protein sequence ID" value="QUL99009.1"/>
    <property type="molecule type" value="Genomic_DNA"/>
</dbReference>
<organism evidence="2">
    <name type="scientific">Candidatus Fermentithermobacillus carboniphilus</name>
    <dbReference type="NCBI Taxonomy" id="3085328"/>
    <lineage>
        <taxon>Bacteria</taxon>
        <taxon>Bacillati</taxon>
        <taxon>Bacillota</taxon>
        <taxon>Candidatus Fermentithermobacillia</taxon>
        <taxon>Candidatus Fermentithermobacillales</taxon>
        <taxon>Candidatus Fermentithermobacillaceae</taxon>
        <taxon>Candidatus Fermentithermobacillus</taxon>
    </lineage>
</organism>
<accession>A0AAT9LD41</accession>
<feature type="transmembrane region" description="Helical" evidence="1">
    <location>
        <begin position="105"/>
        <end position="125"/>
    </location>
</feature>